<organism evidence="1 2">
    <name type="scientific">Iris pallida</name>
    <name type="common">Sweet iris</name>
    <dbReference type="NCBI Taxonomy" id="29817"/>
    <lineage>
        <taxon>Eukaryota</taxon>
        <taxon>Viridiplantae</taxon>
        <taxon>Streptophyta</taxon>
        <taxon>Embryophyta</taxon>
        <taxon>Tracheophyta</taxon>
        <taxon>Spermatophyta</taxon>
        <taxon>Magnoliopsida</taxon>
        <taxon>Liliopsida</taxon>
        <taxon>Asparagales</taxon>
        <taxon>Iridaceae</taxon>
        <taxon>Iridoideae</taxon>
        <taxon>Irideae</taxon>
        <taxon>Iris</taxon>
    </lineage>
</organism>
<name>A0AAX6GJ90_IRIPA</name>
<evidence type="ECO:0000313" key="1">
    <source>
        <dbReference type="EMBL" id="KAJ6828398.1"/>
    </source>
</evidence>
<dbReference type="EMBL" id="JANAVB010019399">
    <property type="protein sequence ID" value="KAJ6828398.1"/>
    <property type="molecule type" value="Genomic_DNA"/>
</dbReference>
<dbReference type="Proteomes" id="UP001140949">
    <property type="component" value="Unassembled WGS sequence"/>
</dbReference>
<gene>
    <name evidence="1" type="ORF">M6B38_363260</name>
</gene>
<protein>
    <submittedName>
        <fullName evidence="1">Uncharacterized protein</fullName>
    </submittedName>
</protein>
<keyword evidence="2" id="KW-1185">Reference proteome</keyword>
<evidence type="ECO:0000313" key="2">
    <source>
        <dbReference type="Proteomes" id="UP001140949"/>
    </source>
</evidence>
<comment type="caution">
    <text evidence="1">The sequence shown here is derived from an EMBL/GenBank/DDBJ whole genome shotgun (WGS) entry which is preliminary data.</text>
</comment>
<accession>A0AAX6GJ90</accession>
<dbReference type="AlphaFoldDB" id="A0AAX6GJ90"/>
<reference evidence="1" key="1">
    <citation type="journal article" date="2023" name="GigaByte">
        <title>Genome assembly of the bearded iris, Iris pallida Lam.</title>
        <authorList>
            <person name="Bruccoleri R.E."/>
            <person name="Oakeley E.J."/>
            <person name="Faust A.M.E."/>
            <person name="Altorfer M."/>
            <person name="Dessus-Babus S."/>
            <person name="Burckhardt D."/>
            <person name="Oertli M."/>
            <person name="Naumann U."/>
            <person name="Petersen F."/>
            <person name="Wong J."/>
        </authorList>
    </citation>
    <scope>NUCLEOTIDE SEQUENCE</scope>
    <source>
        <strain evidence="1">GSM-AAB239-AS_SAM_17_03QT</strain>
    </source>
</reference>
<reference evidence="1" key="2">
    <citation type="submission" date="2023-04" db="EMBL/GenBank/DDBJ databases">
        <authorList>
            <person name="Bruccoleri R.E."/>
            <person name="Oakeley E.J."/>
            <person name="Faust A.-M."/>
            <person name="Dessus-Babus S."/>
            <person name="Altorfer M."/>
            <person name="Burckhardt D."/>
            <person name="Oertli M."/>
            <person name="Naumann U."/>
            <person name="Petersen F."/>
            <person name="Wong J."/>
        </authorList>
    </citation>
    <scope>NUCLEOTIDE SEQUENCE</scope>
    <source>
        <strain evidence="1">GSM-AAB239-AS_SAM_17_03QT</strain>
        <tissue evidence="1">Leaf</tissue>
    </source>
</reference>
<proteinExistence type="predicted"/>
<sequence>MLAKPFDQNILLGIAPSRCTPPPPHIRLRRQTSVGGLLHRITQKRC</sequence>